<keyword evidence="3" id="KW-1185">Reference proteome</keyword>
<sequence>MSETTTQPQEPTGRPGKYQRSAGGLVAALVLTAVAVVVVMWVLGLFRNDLEIDPEEVDYLDVVSGLQQAGEEPVYPASLPDGWIATEAIVPVEEGGGFELDLLRDDEDAFIGIRQAAGVSATGLLTQYVEEDPDKLVEGESIEVDSVAPEWQTWTDEGGDTAYVAELGAGRRAETVIVYGSASAAELQRVMELLTTEPVDG</sequence>
<gene>
    <name evidence="2" type="ORF">HNR19_003396</name>
</gene>
<dbReference type="Proteomes" id="UP000530424">
    <property type="component" value="Unassembled WGS sequence"/>
</dbReference>
<evidence type="ECO:0000256" key="1">
    <source>
        <dbReference type="SAM" id="Phobius"/>
    </source>
</evidence>
<evidence type="ECO:0008006" key="4">
    <source>
        <dbReference type="Google" id="ProtNLM"/>
    </source>
</evidence>
<name>A0A853C8B1_9ACTN</name>
<dbReference type="EMBL" id="JACCFP010000001">
    <property type="protein sequence ID" value="NYJ02698.1"/>
    <property type="molecule type" value="Genomic_DNA"/>
</dbReference>
<evidence type="ECO:0000313" key="3">
    <source>
        <dbReference type="Proteomes" id="UP000530424"/>
    </source>
</evidence>
<organism evidence="2 3">
    <name type="scientific">Nocardioides thalensis</name>
    <dbReference type="NCBI Taxonomy" id="1914755"/>
    <lineage>
        <taxon>Bacteria</taxon>
        <taxon>Bacillati</taxon>
        <taxon>Actinomycetota</taxon>
        <taxon>Actinomycetes</taxon>
        <taxon>Propionibacteriales</taxon>
        <taxon>Nocardioidaceae</taxon>
        <taxon>Nocardioides</taxon>
    </lineage>
</organism>
<comment type="caution">
    <text evidence="2">The sequence shown here is derived from an EMBL/GenBank/DDBJ whole genome shotgun (WGS) entry which is preliminary data.</text>
</comment>
<keyword evidence="1" id="KW-0812">Transmembrane</keyword>
<feature type="transmembrane region" description="Helical" evidence="1">
    <location>
        <begin position="24"/>
        <end position="46"/>
    </location>
</feature>
<dbReference type="AlphaFoldDB" id="A0A853C8B1"/>
<keyword evidence="1" id="KW-0472">Membrane</keyword>
<evidence type="ECO:0000313" key="2">
    <source>
        <dbReference type="EMBL" id="NYJ02698.1"/>
    </source>
</evidence>
<dbReference type="InterPro" id="IPR025339">
    <property type="entry name" value="DUF4245"/>
</dbReference>
<dbReference type="Pfam" id="PF14030">
    <property type="entry name" value="DUF4245"/>
    <property type="match status" value="1"/>
</dbReference>
<dbReference type="RefSeq" id="WP_179669033.1">
    <property type="nucleotide sequence ID" value="NZ_JACCFP010000001.1"/>
</dbReference>
<proteinExistence type="predicted"/>
<protein>
    <recommendedName>
        <fullName evidence="4">DUF4245 domain-containing protein</fullName>
    </recommendedName>
</protein>
<reference evidence="2 3" key="1">
    <citation type="submission" date="2020-07" db="EMBL/GenBank/DDBJ databases">
        <title>Sequencing the genomes of 1000 actinobacteria strains.</title>
        <authorList>
            <person name="Klenk H.-P."/>
        </authorList>
    </citation>
    <scope>NUCLEOTIDE SEQUENCE [LARGE SCALE GENOMIC DNA]</scope>
    <source>
        <strain evidence="2 3">DSM 103833</strain>
    </source>
</reference>
<keyword evidence="1" id="KW-1133">Transmembrane helix</keyword>
<accession>A0A853C8B1</accession>